<dbReference type="PANTHER" id="PTHR11412">
    <property type="entry name" value="MACROGLOBULIN / COMPLEMENT"/>
    <property type="match status" value="1"/>
</dbReference>
<keyword evidence="1" id="KW-0732">Signal</keyword>
<reference evidence="4" key="1">
    <citation type="journal article" date="2014" name="Front. Microbiol.">
        <title>High frequency of phylogenetically diverse reductive dehalogenase-homologous genes in deep subseafloor sedimentary metagenomes.</title>
        <authorList>
            <person name="Kawai M."/>
            <person name="Futagami T."/>
            <person name="Toyoda A."/>
            <person name="Takaki Y."/>
            <person name="Nishi S."/>
            <person name="Hori S."/>
            <person name="Arai W."/>
            <person name="Tsubouchi T."/>
            <person name="Morono Y."/>
            <person name="Uchiyama I."/>
            <person name="Ito T."/>
            <person name="Fujiyama A."/>
            <person name="Inagaki F."/>
            <person name="Takami H."/>
        </authorList>
    </citation>
    <scope>NUCLEOTIDE SEQUENCE</scope>
    <source>
        <strain evidence="4">Expedition CK06-06</strain>
    </source>
</reference>
<feature type="non-terminal residue" evidence="4">
    <location>
        <position position="276"/>
    </location>
</feature>
<proteinExistence type="predicted"/>
<dbReference type="InterPro" id="IPR011625">
    <property type="entry name" value="A2M_N_BRD"/>
</dbReference>
<dbReference type="EMBL" id="BARS01018549">
    <property type="protein sequence ID" value="GAF95740.1"/>
    <property type="molecule type" value="Genomic_DNA"/>
</dbReference>
<feature type="domain" description="Alpha-2-macroglobulin bait region" evidence="3">
    <location>
        <begin position="67"/>
        <end position="198"/>
    </location>
</feature>
<dbReference type="PANTHER" id="PTHR11412:SF136">
    <property type="entry name" value="CD109 ANTIGEN"/>
    <property type="match status" value="1"/>
</dbReference>
<evidence type="ECO:0000256" key="2">
    <source>
        <dbReference type="ARBA" id="ARBA00022966"/>
    </source>
</evidence>
<organism evidence="4">
    <name type="scientific">marine sediment metagenome</name>
    <dbReference type="NCBI Taxonomy" id="412755"/>
    <lineage>
        <taxon>unclassified sequences</taxon>
        <taxon>metagenomes</taxon>
        <taxon>ecological metagenomes</taxon>
    </lineage>
</organism>
<feature type="non-terminal residue" evidence="4">
    <location>
        <position position="1"/>
    </location>
</feature>
<sequence length="276" mass="30565">ALELTYLDSEYNEIETEEQRINTSNGKALYSANPPEDAVALMIEGYAEGDWDGLTLLASYSPSGNFIHVEQVSDGIPAVGETIQFKVNSTGRVSNFYYEIVSRDKLVYSDYTRSSTITFRTTPMMAPSARLLVYQILPNSEVAADYIPFEVSPVYPHEVTAEFSQDEAEPGDEIEIDIQAEGESRVGIAAVDRSVYILAENRLNLQQVFNKLEELYMQPQVELHEVSIYPSITTRGAMDVFEDAGVVVLSNNDVPGGKEYEAAGKGGFWGDGLWRG</sequence>
<comment type="caution">
    <text evidence="4">The sequence shown here is derived from an EMBL/GenBank/DDBJ whole genome shotgun (WGS) entry which is preliminary data.</text>
</comment>
<dbReference type="Pfam" id="PF07703">
    <property type="entry name" value="A2M_BRD"/>
    <property type="match status" value="1"/>
</dbReference>
<dbReference type="Gene3D" id="6.20.50.160">
    <property type="match status" value="1"/>
</dbReference>
<dbReference type="InterPro" id="IPR050473">
    <property type="entry name" value="A2M/Complement_sys"/>
</dbReference>
<dbReference type="Gene3D" id="2.60.40.1930">
    <property type="match status" value="1"/>
</dbReference>
<protein>
    <recommendedName>
        <fullName evidence="3">Alpha-2-macroglobulin bait region domain-containing protein</fullName>
    </recommendedName>
</protein>
<evidence type="ECO:0000259" key="3">
    <source>
        <dbReference type="SMART" id="SM01359"/>
    </source>
</evidence>
<dbReference type="SMART" id="SM01359">
    <property type="entry name" value="A2M_N_2"/>
    <property type="match status" value="1"/>
</dbReference>
<keyword evidence="2" id="KW-0882">Thioester bond</keyword>
<evidence type="ECO:0000313" key="4">
    <source>
        <dbReference type="EMBL" id="GAF95740.1"/>
    </source>
</evidence>
<dbReference type="AlphaFoldDB" id="X0V512"/>
<accession>X0V512</accession>
<name>X0V512_9ZZZZ</name>
<gene>
    <name evidence="4" type="ORF">S01H1_30179</name>
</gene>
<evidence type="ECO:0000256" key="1">
    <source>
        <dbReference type="ARBA" id="ARBA00022729"/>
    </source>
</evidence>